<feature type="repeat" description="Solcar" evidence="10">
    <location>
        <begin position="533"/>
        <end position="619"/>
    </location>
</feature>
<protein>
    <recommendedName>
        <fullName evidence="15">Mitochondrial thiamine pyrophosphate carrier 1</fullName>
    </recommendedName>
</protein>
<dbReference type="Pfam" id="PF00153">
    <property type="entry name" value="Mito_carr"/>
    <property type="match status" value="3"/>
</dbReference>
<evidence type="ECO:0000256" key="3">
    <source>
        <dbReference type="ARBA" id="ARBA00022448"/>
    </source>
</evidence>
<dbReference type="PROSITE" id="PS50920">
    <property type="entry name" value="SOLCAR"/>
    <property type="match status" value="3"/>
</dbReference>
<evidence type="ECO:0000256" key="4">
    <source>
        <dbReference type="ARBA" id="ARBA00022692"/>
    </source>
</evidence>
<dbReference type="PRINTS" id="PR00926">
    <property type="entry name" value="MITOCARRIER"/>
</dbReference>
<dbReference type="EMBL" id="JAPZBU010000011">
    <property type="protein sequence ID" value="KAJ5379332.1"/>
    <property type="molecule type" value="Genomic_DNA"/>
</dbReference>
<dbReference type="GO" id="GO:0005310">
    <property type="term" value="F:dicarboxylic acid transmembrane transporter activity"/>
    <property type="evidence" value="ECO:0007669"/>
    <property type="project" value="UniProtKB-ARBA"/>
</dbReference>
<evidence type="ECO:0000313" key="13">
    <source>
        <dbReference type="EMBL" id="KAJ5379332.1"/>
    </source>
</evidence>
<dbReference type="InterPro" id="IPR018108">
    <property type="entry name" value="MCP_transmembrane"/>
</dbReference>
<keyword evidence="9 10" id="KW-0472">Membrane</keyword>
<dbReference type="PANTHER" id="PTHR46356:SF1">
    <property type="entry name" value="MITOCHONDRIAL 2-OXODICARBOXYLATE CARRIER"/>
    <property type="match status" value="1"/>
</dbReference>
<feature type="repeat" description="Solcar" evidence="10">
    <location>
        <begin position="633"/>
        <end position="720"/>
    </location>
</feature>
<feature type="compositionally biased region" description="Low complexity" evidence="11">
    <location>
        <begin position="235"/>
        <end position="275"/>
    </location>
</feature>
<accession>A0A9W9VER8</accession>
<reference evidence="13" key="2">
    <citation type="journal article" date="2023" name="IMA Fungus">
        <title>Comparative genomic study of the Penicillium genus elucidates a diverse pangenome and 15 lateral gene transfer events.</title>
        <authorList>
            <person name="Petersen C."/>
            <person name="Sorensen T."/>
            <person name="Nielsen M.R."/>
            <person name="Sondergaard T.E."/>
            <person name="Sorensen J.L."/>
            <person name="Fitzpatrick D.A."/>
            <person name="Frisvad J.C."/>
            <person name="Nielsen K.L."/>
        </authorList>
    </citation>
    <scope>NUCLEOTIDE SEQUENCE</scope>
    <source>
        <strain evidence="13">IBT 29677</strain>
    </source>
</reference>
<feature type="chain" id="PRO_5040726744" description="Mitochondrial thiamine pyrophosphate carrier 1" evidence="12">
    <location>
        <begin position="22"/>
        <end position="728"/>
    </location>
</feature>
<dbReference type="FunFam" id="1.50.40.10:FF:000034">
    <property type="entry name" value="Mitochondrial 2-oxodicarboxylate carrier"/>
    <property type="match status" value="1"/>
</dbReference>
<dbReference type="PANTHER" id="PTHR46356">
    <property type="entry name" value="MITOCHONDRIAL 2-OXODICARBOXYLATE CARRIER"/>
    <property type="match status" value="1"/>
</dbReference>
<organism evidence="13 14">
    <name type="scientific">Penicillium cosmopolitanum</name>
    <dbReference type="NCBI Taxonomy" id="1131564"/>
    <lineage>
        <taxon>Eukaryota</taxon>
        <taxon>Fungi</taxon>
        <taxon>Dikarya</taxon>
        <taxon>Ascomycota</taxon>
        <taxon>Pezizomycotina</taxon>
        <taxon>Eurotiomycetes</taxon>
        <taxon>Eurotiomycetidae</taxon>
        <taxon>Eurotiales</taxon>
        <taxon>Aspergillaceae</taxon>
        <taxon>Penicillium</taxon>
    </lineage>
</organism>
<evidence type="ECO:0000256" key="5">
    <source>
        <dbReference type="ARBA" id="ARBA00022737"/>
    </source>
</evidence>
<gene>
    <name evidence="13" type="ORF">N7509_012451</name>
</gene>
<feature type="repeat" description="Solcar" evidence="10">
    <location>
        <begin position="439"/>
        <end position="523"/>
    </location>
</feature>
<keyword evidence="7" id="KW-1133">Transmembrane helix</keyword>
<keyword evidence="12" id="KW-0732">Signal</keyword>
<keyword evidence="6" id="KW-0999">Mitochondrion inner membrane</keyword>
<name>A0A9W9VER8_9EURO</name>
<dbReference type="OrthoDB" id="434783at2759"/>
<comment type="similarity">
    <text evidence="2">Belongs to the mitochondrial carrier (TC 2.A.29) family.</text>
</comment>
<evidence type="ECO:0000313" key="14">
    <source>
        <dbReference type="Proteomes" id="UP001147747"/>
    </source>
</evidence>
<comment type="caution">
    <text evidence="13">The sequence shown here is derived from an EMBL/GenBank/DDBJ whole genome shotgun (WGS) entry which is preliminary data.</text>
</comment>
<dbReference type="Proteomes" id="UP001147747">
    <property type="component" value="Unassembled WGS sequence"/>
</dbReference>
<dbReference type="Gene3D" id="1.50.40.10">
    <property type="entry name" value="Mitochondrial carrier domain"/>
    <property type="match status" value="1"/>
</dbReference>
<keyword evidence="4 10" id="KW-0812">Transmembrane</keyword>
<evidence type="ECO:0008006" key="15">
    <source>
        <dbReference type="Google" id="ProtNLM"/>
    </source>
</evidence>
<dbReference type="GO" id="GO:0006839">
    <property type="term" value="P:mitochondrial transport"/>
    <property type="evidence" value="ECO:0007669"/>
    <property type="project" value="UniProtKB-ARBA"/>
</dbReference>
<evidence type="ECO:0000256" key="6">
    <source>
        <dbReference type="ARBA" id="ARBA00022792"/>
    </source>
</evidence>
<dbReference type="RefSeq" id="XP_056483118.1">
    <property type="nucleotide sequence ID" value="XM_056637088.1"/>
</dbReference>
<reference evidence="13" key="1">
    <citation type="submission" date="2022-12" db="EMBL/GenBank/DDBJ databases">
        <authorList>
            <person name="Petersen C."/>
        </authorList>
    </citation>
    <scope>NUCLEOTIDE SEQUENCE</scope>
    <source>
        <strain evidence="13">IBT 29677</strain>
    </source>
</reference>
<dbReference type="GO" id="GO:0005743">
    <property type="term" value="C:mitochondrial inner membrane"/>
    <property type="evidence" value="ECO:0007669"/>
    <property type="project" value="UniProtKB-SubCell"/>
</dbReference>
<keyword evidence="8" id="KW-0496">Mitochondrion</keyword>
<dbReference type="GeneID" id="81376068"/>
<keyword evidence="5" id="KW-0677">Repeat</keyword>
<evidence type="ECO:0000256" key="9">
    <source>
        <dbReference type="ARBA" id="ARBA00023136"/>
    </source>
</evidence>
<evidence type="ECO:0000256" key="12">
    <source>
        <dbReference type="SAM" id="SignalP"/>
    </source>
</evidence>
<feature type="region of interest" description="Disordered" evidence="11">
    <location>
        <begin position="235"/>
        <end position="296"/>
    </location>
</feature>
<feature type="region of interest" description="Disordered" evidence="11">
    <location>
        <begin position="74"/>
        <end position="98"/>
    </location>
</feature>
<dbReference type="InterPro" id="IPR023395">
    <property type="entry name" value="MCP_dom_sf"/>
</dbReference>
<dbReference type="SUPFAM" id="SSF103506">
    <property type="entry name" value="Mitochondrial carrier"/>
    <property type="match status" value="1"/>
</dbReference>
<evidence type="ECO:0000256" key="10">
    <source>
        <dbReference type="PROSITE-ProRule" id="PRU00282"/>
    </source>
</evidence>
<comment type="subcellular location">
    <subcellularLocation>
        <location evidence="1">Mitochondrion inner membrane</location>
        <topology evidence="1">Multi-pass membrane protein</topology>
    </subcellularLocation>
</comment>
<dbReference type="AlphaFoldDB" id="A0A9W9VER8"/>
<dbReference type="InterPro" id="IPR051752">
    <property type="entry name" value="Mito_2-oxodicarb_carrier"/>
</dbReference>
<evidence type="ECO:0000256" key="2">
    <source>
        <dbReference type="ARBA" id="ARBA00006375"/>
    </source>
</evidence>
<evidence type="ECO:0000256" key="7">
    <source>
        <dbReference type="ARBA" id="ARBA00022989"/>
    </source>
</evidence>
<feature type="signal peptide" evidence="12">
    <location>
        <begin position="1"/>
        <end position="21"/>
    </location>
</feature>
<sequence length="728" mass="77385">MHLQHVPAFLLLLSISRLNHASPNEDTLLRRHTEIEARFADSPIQGVRKMSEDEGEKFFFEYWQFEQALDSTTGNLSSNAEVESRSLDQDWDEETGSSPVEGQVLARSHPLTSSFSGVADPGFDLRNLFGRDFKCPTGTDACLSINRSDRCCGTGDTCEVIHDTGHGTVGCCPKGQSCSGRIGSCQSGYTACSKALGGGCCIPGFACVEGGCAYTSVVTVTEDNTVTTSTITYSTRPQTTHSASTETTSTASTASTISTASTASTAESTSTGTGTDTLGAPGRPIISTTTTGTHTTTGRTDMCPTGFYACSAVYHGGCCQTGRNCDTTSCPTTQSTTFTSNGETIVVPVATGDSGSRSRSGKCAQGWFRCADTVGGGCCPQEYVCGASCTATGSAATTVAKEQPTGGAQTVRVSTVMAMVWVVVFMSIAIMSDTQQKPLPFIYQFAAGAVAGVSEVPIGRRQDSSSGTPVPGAEHYNGMFDCFRKIIKQEGFSRLYRGISAPILMEAPKRATKFAANDSWGTFYRGAFGVTQQTQSLAILTGATAGATEAFVVVPFELVKIRLQDKASAGKYNGMLDVVKKIVQQEGPLAMYNGLESTLWRHILWNAGYFGCIFQVRAQMPKPEPGNKSQQTRNDLIAGSIGGIAGTILNTPMDVVKSRIQNTTKVPGQTPKYNWAWPAIGTVMKEEGFGALYKGFIPKVLRLGPGGGILLVVFTGVMDFFRKMREEK</sequence>
<evidence type="ECO:0000256" key="11">
    <source>
        <dbReference type="SAM" id="MobiDB-lite"/>
    </source>
</evidence>
<proteinExistence type="inferred from homology"/>
<evidence type="ECO:0000256" key="8">
    <source>
        <dbReference type="ARBA" id="ARBA00023128"/>
    </source>
</evidence>
<evidence type="ECO:0000256" key="1">
    <source>
        <dbReference type="ARBA" id="ARBA00004448"/>
    </source>
</evidence>
<dbReference type="InterPro" id="IPR002067">
    <property type="entry name" value="MCP"/>
</dbReference>
<keyword evidence="14" id="KW-1185">Reference proteome</keyword>
<keyword evidence="3" id="KW-0813">Transport</keyword>